<evidence type="ECO:0000313" key="8">
    <source>
        <dbReference type="Proteomes" id="UP000289734"/>
    </source>
</evidence>
<dbReference type="InterPro" id="IPR002797">
    <property type="entry name" value="Polysacc_synth"/>
</dbReference>
<evidence type="ECO:0000256" key="4">
    <source>
        <dbReference type="ARBA" id="ARBA00022989"/>
    </source>
</evidence>
<protein>
    <recommendedName>
        <fullName evidence="9">Polysaccharide biosynthesis protein</fullName>
    </recommendedName>
</protein>
<feature type="transmembrane region" description="Helical" evidence="6">
    <location>
        <begin position="7"/>
        <end position="28"/>
    </location>
</feature>
<feature type="transmembrane region" description="Helical" evidence="6">
    <location>
        <begin position="384"/>
        <end position="401"/>
    </location>
</feature>
<evidence type="ECO:0000256" key="3">
    <source>
        <dbReference type="ARBA" id="ARBA00022692"/>
    </source>
</evidence>
<dbReference type="OrthoDB" id="1376754at2"/>
<feature type="transmembrane region" description="Helical" evidence="6">
    <location>
        <begin position="206"/>
        <end position="224"/>
    </location>
</feature>
<dbReference type="Pfam" id="PF01943">
    <property type="entry name" value="Polysacc_synt"/>
    <property type="match status" value="1"/>
</dbReference>
<feature type="transmembrane region" description="Helical" evidence="6">
    <location>
        <begin position="413"/>
        <end position="429"/>
    </location>
</feature>
<dbReference type="PANTHER" id="PTHR30250:SF11">
    <property type="entry name" value="O-ANTIGEN TRANSPORTER-RELATED"/>
    <property type="match status" value="1"/>
</dbReference>
<reference evidence="8" key="1">
    <citation type="submission" date="2019-01" db="EMBL/GenBank/DDBJ databases">
        <title>Cytophagaceae bacterium strain CAR-16.</title>
        <authorList>
            <person name="Chen W.-M."/>
        </authorList>
    </citation>
    <scope>NUCLEOTIDE SEQUENCE [LARGE SCALE GENOMIC DNA]</scope>
    <source>
        <strain evidence="8">ICH-30</strain>
    </source>
</reference>
<dbReference type="InterPro" id="IPR050833">
    <property type="entry name" value="Poly_Biosynth_Transport"/>
</dbReference>
<sequence length="464" mass="53873">MKKTVIYTFTGILSQILMLVLLPVYLKFLTPTEYVVLALTNSFLVVFSIFFNLKTEQAYRTIFFYEKENKTKQLALFRTIFHFNVICSLVWLVLFLFFGKNLFDVLFKNDMQFFPYSYLIFSSFLIGNLNNLFFIYLQNNSKVTAYSLFSIVLAFATHGLQLCCVFIFHTSFFGFLAAALIVNLLVLTFILIKNSTLFQFSISKKLLMESLRFSWPFLPFLVLYSIESQMDRFFIERFLTLSELARYAVLISIIGATNTFFNAVDNAIRPDLYSNLSDKTFLNPSKIQEQLDFYLWIGLVVFSFLIGFGFNIDWFLQNEKYVGLTTYFIPMVLAFFPLIGIRFMALILIYKQKVSKLNNVLLIKIIIMAGMFYLLIPIMGINGAILSIGISNLLNMVIFYFMIENKVLPSKKVMAFTIGFIILNLFLLFNPQTKFVYLIASGQCIVLGLLFVHFYQKKLKTILH</sequence>
<evidence type="ECO:0000256" key="5">
    <source>
        <dbReference type="ARBA" id="ARBA00023136"/>
    </source>
</evidence>
<dbReference type="Proteomes" id="UP000289734">
    <property type="component" value="Unassembled WGS sequence"/>
</dbReference>
<keyword evidence="2" id="KW-1003">Cell membrane</keyword>
<keyword evidence="3 6" id="KW-0812">Transmembrane</keyword>
<dbReference type="EMBL" id="SBKQ01000003">
    <property type="protein sequence ID" value="RXR34078.1"/>
    <property type="molecule type" value="Genomic_DNA"/>
</dbReference>
<evidence type="ECO:0008006" key="9">
    <source>
        <dbReference type="Google" id="ProtNLM"/>
    </source>
</evidence>
<feature type="transmembrane region" description="Helical" evidence="6">
    <location>
        <begin position="244"/>
        <end position="264"/>
    </location>
</feature>
<feature type="transmembrane region" description="Helical" evidence="6">
    <location>
        <begin position="435"/>
        <end position="455"/>
    </location>
</feature>
<feature type="transmembrane region" description="Helical" evidence="6">
    <location>
        <begin position="174"/>
        <end position="194"/>
    </location>
</feature>
<dbReference type="PANTHER" id="PTHR30250">
    <property type="entry name" value="PST FAMILY PREDICTED COLANIC ACID TRANSPORTER"/>
    <property type="match status" value="1"/>
</dbReference>
<keyword evidence="5 6" id="KW-0472">Membrane</keyword>
<gene>
    <name evidence="7" type="ORF">EQG68_03315</name>
</gene>
<feature type="transmembrane region" description="Helical" evidence="6">
    <location>
        <begin position="118"/>
        <end position="137"/>
    </location>
</feature>
<comment type="caution">
    <text evidence="7">The sequence shown here is derived from an EMBL/GenBank/DDBJ whole genome shotgun (WGS) entry which is preliminary data.</text>
</comment>
<feature type="transmembrane region" description="Helical" evidence="6">
    <location>
        <begin position="34"/>
        <end position="53"/>
    </location>
</feature>
<evidence type="ECO:0000256" key="2">
    <source>
        <dbReference type="ARBA" id="ARBA00022475"/>
    </source>
</evidence>
<organism evidence="7 8">
    <name type="scientific">Flavobacterium piscinae</name>
    <dbReference type="NCBI Taxonomy" id="2506424"/>
    <lineage>
        <taxon>Bacteria</taxon>
        <taxon>Pseudomonadati</taxon>
        <taxon>Bacteroidota</taxon>
        <taxon>Flavobacteriia</taxon>
        <taxon>Flavobacteriales</taxon>
        <taxon>Flavobacteriaceae</taxon>
        <taxon>Flavobacterium</taxon>
    </lineage>
</organism>
<feature type="transmembrane region" description="Helical" evidence="6">
    <location>
        <begin position="144"/>
        <end position="168"/>
    </location>
</feature>
<keyword evidence="8" id="KW-1185">Reference proteome</keyword>
<feature type="transmembrane region" description="Helical" evidence="6">
    <location>
        <begin position="361"/>
        <end position="378"/>
    </location>
</feature>
<proteinExistence type="predicted"/>
<evidence type="ECO:0000256" key="1">
    <source>
        <dbReference type="ARBA" id="ARBA00004651"/>
    </source>
</evidence>
<dbReference type="AlphaFoldDB" id="A0A4Q1KV49"/>
<evidence type="ECO:0000313" key="7">
    <source>
        <dbReference type="EMBL" id="RXR34078.1"/>
    </source>
</evidence>
<dbReference type="GO" id="GO:0005886">
    <property type="term" value="C:plasma membrane"/>
    <property type="evidence" value="ECO:0007669"/>
    <property type="project" value="UniProtKB-SubCell"/>
</dbReference>
<accession>A0A4Q1KV49</accession>
<keyword evidence="4 6" id="KW-1133">Transmembrane helix</keyword>
<evidence type="ECO:0000256" key="6">
    <source>
        <dbReference type="SAM" id="Phobius"/>
    </source>
</evidence>
<name>A0A4Q1KV49_9FLAO</name>
<feature type="transmembrane region" description="Helical" evidence="6">
    <location>
        <begin position="293"/>
        <end position="315"/>
    </location>
</feature>
<dbReference type="RefSeq" id="WP_129463365.1">
    <property type="nucleotide sequence ID" value="NZ_SBKQ01000003.1"/>
</dbReference>
<feature type="transmembrane region" description="Helical" evidence="6">
    <location>
        <begin position="74"/>
        <end position="98"/>
    </location>
</feature>
<comment type="subcellular location">
    <subcellularLocation>
        <location evidence="1">Cell membrane</location>
        <topology evidence="1">Multi-pass membrane protein</topology>
    </subcellularLocation>
</comment>
<feature type="transmembrane region" description="Helical" evidence="6">
    <location>
        <begin position="327"/>
        <end position="349"/>
    </location>
</feature>